<accession>A0A2W2D7M2</accession>
<organism evidence="1 2">
    <name type="scientific">Micromonospora endophytica</name>
    <dbReference type="NCBI Taxonomy" id="515350"/>
    <lineage>
        <taxon>Bacteria</taxon>
        <taxon>Bacillati</taxon>
        <taxon>Actinomycetota</taxon>
        <taxon>Actinomycetes</taxon>
        <taxon>Micromonosporales</taxon>
        <taxon>Micromonosporaceae</taxon>
        <taxon>Micromonospora</taxon>
    </lineage>
</organism>
<protein>
    <submittedName>
        <fullName evidence="1">HXXEE domain-containing protein</fullName>
    </submittedName>
</protein>
<dbReference type="EMBL" id="POTX01000237">
    <property type="protein sequence ID" value="PZF88453.1"/>
    <property type="molecule type" value="Genomic_DNA"/>
</dbReference>
<proteinExistence type="predicted"/>
<dbReference type="Pfam" id="PF13787">
    <property type="entry name" value="HXXEE"/>
    <property type="match status" value="1"/>
</dbReference>
<evidence type="ECO:0000313" key="1">
    <source>
        <dbReference type="EMBL" id="PZF88453.1"/>
    </source>
</evidence>
<dbReference type="InterPro" id="IPR025671">
    <property type="entry name" value="HXXEE"/>
</dbReference>
<comment type="caution">
    <text evidence="1">The sequence shown here is derived from an EMBL/GenBank/DDBJ whole genome shotgun (WGS) entry which is preliminary data.</text>
</comment>
<evidence type="ECO:0000313" key="2">
    <source>
        <dbReference type="Proteomes" id="UP000248627"/>
    </source>
</evidence>
<name>A0A2W2D7M2_9ACTN</name>
<gene>
    <name evidence="1" type="ORF">C1I93_24985</name>
</gene>
<dbReference type="OrthoDB" id="4808449at2"/>
<sequence>MTWGLLAAWAVHDSEELATMGGWVDRARPRLRAHLPWVPERVWDRLRVSPAQAGIAIGLMGAVMATAAARGASTGGRSRFYQAALVGFGAHAGGHLAQAVLTRGYTPGVVTAPLVVAPFSWWAWRRLGAAGVRRDDRATAVGAALLLPAAALCHAVARRLAPAPTSSSGDSG</sequence>
<keyword evidence="2" id="KW-1185">Reference proteome</keyword>
<dbReference type="Proteomes" id="UP000248627">
    <property type="component" value="Unassembled WGS sequence"/>
</dbReference>
<dbReference type="AlphaFoldDB" id="A0A2W2D7M2"/>
<reference evidence="1 2" key="1">
    <citation type="submission" date="2018-01" db="EMBL/GenBank/DDBJ databases">
        <title>Draft genome sequence of Jishengella endophytica.</title>
        <authorList>
            <person name="Sahin N."/>
            <person name="Ay H."/>
            <person name="Saygin H."/>
        </authorList>
    </citation>
    <scope>NUCLEOTIDE SEQUENCE [LARGE SCALE GENOMIC DNA]</scope>
    <source>
        <strain evidence="1 2">DSM 45430</strain>
    </source>
</reference>